<keyword evidence="10" id="KW-0479">Metal-binding</keyword>
<evidence type="ECO:0000256" key="8">
    <source>
        <dbReference type="ARBA" id="ARBA00022603"/>
    </source>
</evidence>
<comment type="similarity">
    <text evidence="4">Belongs to the LTN1 family.</text>
</comment>
<dbReference type="SUPFAM" id="SSF53335">
    <property type="entry name" value="S-adenosyl-L-methionine-dependent methyltransferases"/>
    <property type="match status" value="1"/>
</dbReference>
<dbReference type="Proteomes" id="UP000190744">
    <property type="component" value="Unassembled WGS sequence"/>
</dbReference>
<comment type="caution">
    <text evidence="19">The sequence shown here is derived from an EMBL/GenBank/DDBJ whole genome shotgun (WGS) entry which is preliminary data.</text>
</comment>
<dbReference type="Gene3D" id="3.30.40.10">
    <property type="entry name" value="Zinc/RING finger domain, C3HC4 (zinc finger)"/>
    <property type="match status" value="1"/>
</dbReference>
<evidence type="ECO:0000256" key="6">
    <source>
        <dbReference type="ARBA" id="ARBA00017157"/>
    </source>
</evidence>
<evidence type="ECO:0000256" key="11">
    <source>
        <dbReference type="ARBA" id="ARBA00022737"/>
    </source>
</evidence>
<feature type="domain" description="RING-type" evidence="18">
    <location>
        <begin position="1573"/>
        <end position="1619"/>
    </location>
</feature>
<dbReference type="InterPro" id="IPR057030">
    <property type="entry name" value="TPR_Rkr-1"/>
</dbReference>
<dbReference type="SMART" id="SM00184">
    <property type="entry name" value="RING"/>
    <property type="match status" value="1"/>
</dbReference>
<dbReference type="PANTHER" id="PTHR12389">
    <property type="entry name" value="ZINC FINGER PROTEIN 294"/>
    <property type="match status" value="1"/>
</dbReference>
<evidence type="ECO:0000256" key="1">
    <source>
        <dbReference type="ARBA" id="ARBA00000900"/>
    </source>
</evidence>
<accession>A0A1S9RXV7</accession>
<evidence type="ECO:0000256" key="3">
    <source>
        <dbReference type="ARBA" id="ARBA00004906"/>
    </source>
</evidence>
<evidence type="ECO:0000256" key="10">
    <source>
        <dbReference type="ARBA" id="ARBA00022723"/>
    </source>
</evidence>
<dbReference type="Pfam" id="PF22999">
    <property type="entry name" value="LTN1_E3_ligase_6th"/>
    <property type="match status" value="1"/>
</dbReference>
<dbReference type="GO" id="GO:0008168">
    <property type="term" value="F:methyltransferase activity"/>
    <property type="evidence" value="ECO:0007669"/>
    <property type="project" value="UniProtKB-KW"/>
</dbReference>
<dbReference type="Pfam" id="PF04072">
    <property type="entry name" value="LCM"/>
    <property type="match status" value="1"/>
</dbReference>
<feature type="region of interest" description="Disordered" evidence="17">
    <location>
        <begin position="1633"/>
        <end position="1697"/>
    </location>
</feature>
<comment type="function">
    <text evidence="15">E3 ubiquitin-protein ligase component of the ribosome quality control complex (RQC), a ribosome-associated complex that mediates ubiquitination and extraction of incompletely synthesized nascent chains for proteasomal degradation. Mediates ubiquitination of proteins derived from mRNAs lacking stop codons (non-stop proteins) and other translation arrest products induced by poly-lysine sequences and tandem rare codons. Ubiquitination leads to CDC48 recruitment for extraction and degradation of the incomplete translation product. May indirectly play a role in chromatin function and transcription.</text>
</comment>
<dbReference type="PROSITE" id="PS50089">
    <property type="entry name" value="ZF_RING_2"/>
    <property type="match status" value="1"/>
</dbReference>
<evidence type="ECO:0000313" key="19">
    <source>
        <dbReference type="EMBL" id="OOQ90359.1"/>
    </source>
</evidence>
<dbReference type="FunFam" id="3.30.40.10:FF:000038">
    <property type="entry name" value="E3 ubiquitin-protein ligase listerin"/>
    <property type="match status" value="1"/>
</dbReference>
<dbReference type="SUPFAM" id="SSF48371">
    <property type="entry name" value="ARM repeat"/>
    <property type="match status" value="1"/>
</dbReference>
<dbReference type="Pfam" id="PF22958">
    <property type="entry name" value="Ltn1_1st"/>
    <property type="match status" value="1"/>
</dbReference>
<dbReference type="SMART" id="SM00744">
    <property type="entry name" value="RINGv"/>
    <property type="match status" value="1"/>
</dbReference>
<evidence type="ECO:0000256" key="14">
    <source>
        <dbReference type="ARBA" id="ARBA00022833"/>
    </source>
</evidence>
<dbReference type="GO" id="GO:0061630">
    <property type="term" value="F:ubiquitin protein ligase activity"/>
    <property type="evidence" value="ECO:0007669"/>
    <property type="project" value="UniProtKB-EC"/>
</dbReference>
<dbReference type="InterPro" id="IPR039795">
    <property type="entry name" value="LTN1/Rkr1"/>
</dbReference>
<feature type="compositionally biased region" description="Pro residues" evidence="17">
    <location>
        <begin position="1638"/>
        <end position="1651"/>
    </location>
</feature>
<dbReference type="Gene3D" id="1.25.10.10">
    <property type="entry name" value="Leucine-rich Repeat Variant"/>
    <property type="match status" value="1"/>
</dbReference>
<evidence type="ECO:0000256" key="5">
    <source>
        <dbReference type="ARBA" id="ARBA00012483"/>
    </source>
</evidence>
<keyword evidence="9" id="KW-0808">Transferase</keyword>
<evidence type="ECO:0000256" key="15">
    <source>
        <dbReference type="ARBA" id="ARBA00055150"/>
    </source>
</evidence>
<keyword evidence="12 16" id="KW-0863">Zinc-finger</keyword>
<dbReference type="InterPro" id="IPR054478">
    <property type="entry name" value="LTN1_UBC"/>
</dbReference>
<dbReference type="Pfam" id="PF13639">
    <property type="entry name" value="zf-RING_2"/>
    <property type="match status" value="1"/>
</dbReference>
<keyword evidence="8" id="KW-0489">Methyltransferase</keyword>
<evidence type="ECO:0000256" key="4">
    <source>
        <dbReference type="ARBA" id="ARBA00007997"/>
    </source>
</evidence>
<dbReference type="InterPro" id="IPR054477">
    <property type="entry name" value="LTN1_E3_ligase_6th"/>
</dbReference>
<dbReference type="InterPro" id="IPR039804">
    <property type="entry name" value="RING-CH-C4HC3_LTN1"/>
</dbReference>
<dbReference type="InterPro" id="IPR007213">
    <property type="entry name" value="Ppm1/Ppm2/Tcmp"/>
</dbReference>
<dbReference type="Pfam" id="PF23280">
    <property type="entry name" value="TPR_26"/>
    <property type="match status" value="1"/>
</dbReference>
<dbReference type="GO" id="GO:0005829">
    <property type="term" value="C:cytosol"/>
    <property type="evidence" value="ECO:0007669"/>
    <property type="project" value="UniProtKB-SubCell"/>
</dbReference>
<dbReference type="InterPro" id="IPR001841">
    <property type="entry name" value="Znf_RING"/>
</dbReference>
<dbReference type="Pfam" id="PF23009">
    <property type="entry name" value="UBC_like"/>
    <property type="match status" value="1"/>
</dbReference>
<comment type="subcellular location">
    <subcellularLocation>
        <location evidence="2">Cytoplasm</location>
        <location evidence="2">Cytosol</location>
    </subcellularLocation>
</comment>
<dbReference type="UniPathway" id="UPA00143"/>
<dbReference type="GO" id="GO:1990112">
    <property type="term" value="C:RQC complex"/>
    <property type="evidence" value="ECO:0007669"/>
    <property type="project" value="InterPro"/>
</dbReference>
<dbReference type="InterPro" id="IPR011989">
    <property type="entry name" value="ARM-like"/>
</dbReference>
<comment type="catalytic activity">
    <reaction evidence="1">
        <text>S-ubiquitinyl-[E2 ubiquitin-conjugating enzyme]-L-cysteine + [acceptor protein]-L-lysine = [E2 ubiquitin-conjugating enzyme]-L-cysteine + N(6)-ubiquitinyl-[acceptor protein]-L-lysine.</text>
        <dbReference type="EC" id="2.3.2.27"/>
    </reaction>
</comment>
<dbReference type="GO" id="GO:0043023">
    <property type="term" value="F:ribosomal large subunit binding"/>
    <property type="evidence" value="ECO:0007669"/>
    <property type="project" value="TreeGrafter"/>
</dbReference>
<evidence type="ECO:0000256" key="17">
    <source>
        <dbReference type="SAM" id="MobiDB-lite"/>
    </source>
</evidence>
<dbReference type="SUPFAM" id="SSF57850">
    <property type="entry name" value="RING/U-box"/>
    <property type="match status" value="1"/>
</dbReference>
<evidence type="ECO:0000256" key="2">
    <source>
        <dbReference type="ARBA" id="ARBA00004514"/>
    </source>
</evidence>
<dbReference type="SMART" id="SM01197">
    <property type="entry name" value="FANCL_C"/>
    <property type="match status" value="1"/>
</dbReference>
<dbReference type="InterPro" id="IPR029063">
    <property type="entry name" value="SAM-dependent_MTases_sf"/>
</dbReference>
<gene>
    <name evidence="19" type="ORF">PEBR_04473</name>
</gene>
<evidence type="ECO:0000256" key="16">
    <source>
        <dbReference type="PROSITE-ProRule" id="PRU00175"/>
    </source>
</evidence>
<dbReference type="Gene3D" id="3.40.50.150">
    <property type="entry name" value="Vaccinia Virus protein VP39"/>
    <property type="match status" value="1"/>
</dbReference>
<keyword evidence="11" id="KW-0677">Repeat</keyword>
<protein>
    <recommendedName>
        <fullName evidence="6">E3 ubiquitin-protein ligase listerin</fullName>
        <ecNumber evidence="5">2.3.2.27</ecNumber>
    </recommendedName>
</protein>
<dbReference type="GO" id="GO:0016567">
    <property type="term" value="P:protein ubiquitination"/>
    <property type="evidence" value="ECO:0007669"/>
    <property type="project" value="UniProtKB-UniPathway"/>
</dbReference>
<dbReference type="InterPro" id="IPR011016">
    <property type="entry name" value="Znf_RING-CH"/>
</dbReference>
<organism evidence="19 20">
    <name type="scientific">Penicillium brasilianum</name>
    <dbReference type="NCBI Taxonomy" id="104259"/>
    <lineage>
        <taxon>Eukaryota</taxon>
        <taxon>Fungi</taxon>
        <taxon>Dikarya</taxon>
        <taxon>Ascomycota</taxon>
        <taxon>Pezizomycotina</taxon>
        <taxon>Eurotiomycetes</taxon>
        <taxon>Eurotiomycetidae</taxon>
        <taxon>Eurotiales</taxon>
        <taxon>Aspergillaceae</taxon>
        <taxon>Penicillium</taxon>
    </lineage>
</organism>
<dbReference type="GO" id="GO:0072344">
    <property type="term" value="P:rescue of stalled ribosome"/>
    <property type="evidence" value="ECO:0007669"/>
    <property type="project" value="TreeGrafter"/>
</dbReference>
<feature type="compositionally biased region" description="Basic and acidic residues" evidence="17">
    <location>
        <begin position="1677"/>
        <end position="1692"/>
    </location>
</feature>
<comment type="pathway">
    <text evidence="3">Protein modification; protein ubiquitination.</text>
</comment>
<proteinExistence type="inferred from homology"/>
<dbReference type="InterPro" id="IPR013083">
    <property type="entry name" value="Znf_RING/FYVE/PHD"/>
</dbReference>
<evidence type="ECO:0000256" key="12">
    <source>
        <dbReference type="ARBA" id="ARBA00022771"/>
    </source>
</evidence>
<evidence type="ECO:0000256" key="9">
    <source>
        <dbReference type="ARBA" id="ARBA00022679"/>
    </source>
</evidence>
<dbReference type="EMBL" id="LJBN01000079">
    <property type="protein sequence ID" value="OOQ90359.1"/>
    <property type="molecule type" value="Genomic_DNA"/>
</dbReference>
<dbReference type="CDD" id="cd16491">
    <property type="entry name" value="RING-CH-C4HC3_LTN1"/>
    <property type="match status" value="1"/>
</dbReference>
<evidence type="ECO:0000256" key="13">
    <source>
        <dbReference type="ARBA" id="ARBA00022786"/>
    </source>
</evidence>
<dbReference type="InterPro" id="IPR016024">
    <property type="entry name" value="ARM-type_fold"/>
</dbReference>
<evidence type="ECO:0000256" key="7">
    <source>
        <dbReference type="ARBA" id="ARBA00022490"/>
    </source>
</evidence>
<dbReference type="GO" id="GO:1990116">
    <property type="term" value="P:ribosome-associated ubiquitin-dependent protein catabolic process"/>
    <property type="evidence" value="ECO:0007669"/>
    <property type="project" value="InterPro"/>
</dbReference>
<evidence type="ECO:0000259" key="18">
    <source>
        <dbReference type="PROSITE" id="PS50089"/>
    </source>
</evidence>
<dbReference type="GO" id="GO:0008270">
    <property type="term" value="F:zinc ion binding"/>
    <property type="evidence" value="ECO:0007669"/>
    <property type="project" value="UniProtKB-KW"/>
</dbReference>
<sequence length="2015" mass="223923">MSKKFKSQASSSRAAASAFGGFGGFSNAFDSGGREPSALTYITEPPDLSRIWDQQLVIAYKNLLKKDEITRTKALEELKEYISSVEAKNGTVDEGFLEAWVKVYPRASIDLSRRVRQLAHKIMGSVAGVVGKRIAPYLSKVVGAWLAGLYDSDRPVHRSALDSLTTVFSTEARRNNLWRIYQASILDFVDDVLLHQKPLTLSDERTVKRDDAEAKYARVVGAALLLFNRILGNSPDDDLRKNLPEIEALLGNKSLWAFCTHDDPFVRRSIYVLLRSTISREPAWVDWKVLSSAIIGKSLSTPQLGSASELSESVLLLTSSRPQVWTEDYTGKTSASKRLRQYIQKGSQGGHGSFWSNLDQLLRIIPQDVLAGADKTSTDGAITISSVSALTEAFQEGLRSREEPRQNLSIGWKTYVRIGGWLSTLVPGEQKLEFIQTRLFPLVVNYVQPDHEQPQWTLPSDLAEEVCTECIATLVSNGQHDELKSLWVQIANGLLEAVKLSSPEQSKDFHSSQDSICSQAKRLFALVAAVLSHASDAESEAIVQNIFEKSTSFLLEGCLQVLCSRNGKPYGAAGVVEECVRRMPSVANRSQGLLKFIQSDAPGLLFSPSGDRLITIILACREWDGFSSSFENVVESAMELEPEQSNAHILQSLLSNLDFNEVGDKAKLSSLIMRALEKSLRGSHSHWAIVISVLRNSSSQGQLRDQIFLSIIDALSHDDKVFDALHGLSHLGQAVPSAVREFQAGAHGSKLTGKLLYLTESPSEEVASLAESLMKNFKETVVGDTSTKSKIEILNNGFTHANEESLSIESLYAIAEELLHGLTADQPDYAIKDILPSSDAWKNAMGPFLQLPPRISTSITGPLGGIVYLVHREMSDSFKALWLEIPRDSSRCSAAFRLASFTIQVLSSFEVIKHLTIDDLETLIYYLPLAVQLIDDDLSIEHCNGITGLKMPNQREDYLEIVFKGRQIISNWIHAKEPLKSSQNVTISSSLISFWESKLELLSGTSPVDYRIGEAFTKIMTSIEVVEHPKSADEVAKICREARSANAIRSASWFAVLRSSILSSPVGSRVCNELVADSTGLKPLDPSSDGLRKLALLNILLSGEENFVSTIPTQRLVFLVKHLIECLQSDMKVLGLRAEILRTLTFIIPGLAEIYGSHWEESIEILSVIFRETNGGEEGLPLLFSSFRFFARLKSMAEGDSNDDLQDAWSERKTGLFNEVASTIGHFDSATTFHQPRDVAVELLRRLIQSIPIEKLEDVSEVFGLLTAHSRSVQRTAFTILHRFIPQAQEQVSFDVALSKSSVSLPDELISLLLETPTSQMVDEAYGDDKMWTTIRAYLLSWKVVFDHFTNASLPVQEFYTTNIKENEVLIPLLEFTFDFLQKSHGKIVDASKFDVQNFEPDQSENAEKETQWLLIHLYYLCLRHLANMTKNWWIDTKKRIKGPVESWTEKYISPLVSADSFEGVEEWVSTQDPNEERALSVKIAPKTAEIIASIPVDEESPPVSISISLPPAYPLHPALVVGRSRVLVDEKKWKSWLLTIQGVIMFANGNLVDGLLAFRRNVQGALKGQSECAICYSVISTDMQTPNKRCATCKNTFHSVCLFRWFKSSNQSTCPLCRNNFKPRHLKNVTAFTEASPPRPSSKLPPPFPPSMAASQIPNLNLLRRGRDRGRGGSRGVEDSHITRTSGKDRVVQGTDNDASVSRLSAVELGTYVRTTAIDQLVAHFLGPYSPETQHKRKQIISLGAGSDTRVFRLFTSRRPSDVIYHEIDFAVNTAAKIRAIRSTPNLQRALGIDPSSNDVTLSETGDALHAPSYHIHPCDLRSLSADLSLTEALPGVDRSLPTLLISECCLIYLSPSEAAQVVTFFTEHVFGPTHVPSEGSEKPQSLCSVPPLGLVLYEPIRPNDPFGRTMVSNLAARGIQLQTLNKYASLEAQRARLLEQGFETGQAAADIDFLWERWVEEEEKERVASLEFLDEMEEWRLLARHYCISWGWRNGDDATAFSGWTTLQAQPGE</sequence>
<keyword evidence="14" id="KW-0862">Zinc</keyword>
<keyword evidence="13" id="KW-0833">Ubl conjugation pathway</keyword>
<dbReference type="EC" id="2.3.2.27" evidence="5"/>
<reference evidence="20" key="1">
    <citation type="submission" date="2015-09" db="EMBL/GenBank/DDBJ databases">
        <authorList>
            <person name="Fill T.P."/>
            <person name="Baretta J.F."/>
            <person name="de Almeida L.G."/>
            <person name="Rocha M."/>
            <person name="de Souza D.H."/>
            <person name="Malavazi I."/>
            <person name="Cerdeira L.T."/>
            <person name="Hong H."/>
            <person name="Samborskyy M."/>
            <person name="de Vasconcelos A.T."/>
            <person name="Leadlay P."/>
            <person name="Rodrigues-Filho E."/>
        </authorList>
    </citation>
    <scope>NUCLEOTIDE SEQUENCE [LARGE SCALE GENOMIC DNA]</scope>
    <source>
        <strain evidence="20">LaBioMMi 136</strain>
    </source>
</reference>
<dbReference type="InterPro" id="IPR054476">
    <property type="entry name" value="Ltn1_N"/>
</dbReference>
<name>A0A1S9RXV7_PENBI</name>
<evidence type="ECO:0000313" key="20">
    <source>
        <dbReference type="Proteomes" id="UP000190744"/>
    </source>
</evidence>
<dbReference type="PANTHER" id="PTHR12389:SF0">
    <property type="entry name" value="E3 UBIQUITIN-PROTEIN LIGASE LISTERIN"/>
    <property type="match status" value="1"/>
</dbReference>
<dbReference type="GO" id="GO:0032259">
    <property type="term" value="P:methylation"/>
    <property type="evidence" value="ECO:0007669"/>
    <property type="project" value="UniProtKB-KW"/>
</dbReference>
<keyword evidence="7" id="KW-0963">Cytoplasm</keyword>